<evidence type="ECO:0000313" key="3">
    <source>
        <dbReference type="Proteomes" id="UP000005876"/>
    </source>
</evidence>
<dbReference type="eggNOG" id="COG0822">
    <property type="taxonomic scope" value="Bacteria"/>
</dbReference>
<dbReference type="SUPFAM" id="SSF82649">
    <property type="entry name" value="SufE/NifU"/>
    <property type="match status" value="1"/>
</dbReference>
<dbReference type="STRING" id="985665.HPL003_19590"/>
<dbReference type="KEGG" id="pta:HPL003_19590"/>
<sequence length="57" mass="6810">MLERLYRQTIMDHYKQPRNYGKLTDDDAIVLPYKNPTCGDVMILYMLLQDDCIQDQI</sequence>
<dbReference type="EMBL" id="CP003107">
    <property type="protein sequence ID" value="AET60656.1"/>
    <property type="molecule type" value="Genomic_DNA"/>
</dbReference>
<evidence type="ECO:0000259" key="1">
    <source>
        <dbReference type="Pfam" id="PF01592"/>
    </source>
</evidence>
<name>G7W300_PAETH</name>
<dbReference type="Proteomes" id="UP000005876">
    <property type="component" value="Chromosome"/>
</dbReference>
<feature type="domain" description="NIF system FeS cluster assembly NifU N-terminal" evidence="1">
    <location>
        <begin position="6"/>
        <end position="55"/>
    </location>
</feature>
<dbReference type="Gene3D" id="3.90.1010.10">
    <property type="match status" value="1"/>
</dbReference>
<proteinExistence type="predicted"/>
<dbReference type="AlphaFoldDB" id="G7W300"/>
<dbReference type="HOGENOM" id="CLU_2992481_0_0_9"/>
<dbReference type="Pfam" id="PF01592">
    <property type="entry name" value="NifU_N"/>
    <property type="match status" value="1"/>
</dbReference>
<dbReference type="CDD" id="cd06664">
    <property type="entry name" value="IscU_like"/>
    <property type="match status" value="1"/>
</dbReference>
<reference evidence="3" key="1">
    <citation type="submission" date="2011-11" db="EMBL/GenBank/DDBJ databases">
        <title>Complete sequence of Paenibacillus terrae HPL-003.</title>
        <authorList>
            <person name="Shin S.H."/>
            <person name="Kim S."/>
            <person name="Kim J.Y."/>
        </authorList>
    </citation>
    <scope>NUCLEOTIDE SEQUENCE [LARGE SCALE GENOMIC DNA]</scope>
    <source>
        <strain evidence="3">HPL-003</strain>
    </source>
</reference>
<gene>
    <name evidence="2" type="ordered locus">HPL003_19590</name>
</gene>
<organism evidence="2 3">
    <name type="scientific">Paenibacillus terrae (strain HPL-003)</name>
    <dbReference type="NCBI Taxonomy" id="985665"/>
    <lineage>
        <taxon>Bacteria</taxon>
        <taxon>Bacillati</taxon>
        <taxon>Bacillota</taxon>
        <taxon>Bacilli</taxon>
        <taxon>Bacillales</taxon>
        <taxon>Paenibacillaceae</taxon>
        <taxon>Paenibacillus</taxon>
    </lineage>
</organism>
<reference key="2">
    <citation type="submission" date="2011-11" db="EMBL/GenBank/DDBJ databases">
        <authorList>
            <person name="Shin S.H."/>
            <person name="Kim S."/>
            <person name="Kim J.Y."/>
        </authorList>
    </citation>
    <scope>NUCLEOTIDE SEQUENCE</scope>
    <source>
        <strain>HPL-003</strain>
    </source>
</reference>
<dbReference type="GO" id="GO:0051536">
    <property type="term" value="F:iron-sulfur cluster binding"/>
    <property type="evidence" value="ECO:0007669"/>
    <property type="project" value="InterPro"/>
</dbReference>
<reference evidence="2 3" key="3">
    <citation type="journal article" date="2012" name="J. Bacteriol.">
        <title>Genome Sequence of Paenibacillus terrae HPL-003, a Xylanase-Producing Bacterium Isolated from Soil Found in Forest Residue.</title>
        <authorList>
            <person name="Shin S.H."/>
            <person name="Kim S."/>
            <person name="Kim J.Y."/>
            <person name="Song H.Y."/>
            <person name="Cho S.J."/>
            <person name="Kim D.R."/>
            <person name="Lee K.I."/>
            <person name="Lim H.K."/>
            <person name="Park N.J."/>
            <person name="Hwang I.T."/>
            <person name="Yang K.S."/>
        </authorList>
    </citation>
    <scope>NUCLEOTIDE SEQUENCE [LARGE SCALE GENOMIC DNA]</scope>
    <source>
        <strain evidence="2 3">HPL-003</strain>
    </source>
</reference>
<dbReference type="GO" id="GO:0016226">
    <property type="term" value="P:iron-sulfur cluster assembly"/>
    <property type="evidence" value="ECO:0007669"/>
    <property type="project" value="InterPro"/>
</dbReference>
<protein>
    <recommendedName>
        <fullName evidence="1">NIF system FeS cluster assembly NifU N-terminal domain-containing protein</fullName>
    </recommendedName>
</protein>
<evidence type="ECO:0000313" key="2">
    <source>
        <dbReference type="EMBL" id="AET60656.1"/>
    </source>
</evidence>
<accession>G7W300</accession>
<dbReference type="InterPro" id="IPR002871">
    <property type="entry name" value="NIF_FeS_clus_asmbl_NifU_N"/>
</dbReference>
<dbReference type="GO" id="GO:0005506">
    <property type="term" value="F:iron ion binding"/>
    <property type="evidence" value="ECO:0007669"/>
    <property type="project" value="InterPro"/>
</dbReference>